<organism evidence="2 3">
    <name type="scientific">Perkinsus olseni</name>
    <name type="common">Perkinsus atlanticus</name>
    <dbReference type="NCBI Taxonomy" id="32597"/>
    <lineage>
        <taxon>Eukaryota</taxon>
        <taxon>Sar</taxon>
        <taxon>Alveolata</taxon>
        <taxon>Perkinsozoa</taxon>
        <taxon>Perkinsea</taxon>
        <taxon>Perkinsida</taxon>
        <taxon>Perkinsidae</taxon>
        <taxon>Perkinsus</taxon>
    </lineage>
</organism>
<dbReference type="Proteomes" id="UP000574390">
    <property type="component" value="Unassembled WGS sequence"/>
</dbReference>
<keyword evidence="1" id="KW-0472">Membrane</keyword>
<comment type="caution">
    <text evidence="2">The sequence shown here is derived from an EMBL/GenBank/DDBJ whole genome shotgun (WGS) entry which is preliminary data.</text>
</comment>
<evidence type="ECO:0000313" key="2">
    <source>
        <dbReference type="EMBL" id="KAF4748407.1"/>
    </source>
</evidence>
<evidence type="ECO:0000256" key="1">
    <source>
        <dbReference type="SAM" id="Phobius"/>
    </source>
</evidence>
<protein>
    <submittedName>
        <fullName evidence="2">Uncharacterized protein</fullName>
    </submittedName>
</protein>
<dbReference type="EMBL" id="JABANM010004969">
    <property type="protein sequence ID" value="KAF4748407.1"/>
    <property type="molecule type" value="Genomic_DNA"/>
</dbReference>
<feature type="transmembrane region" description="Helical" evidence="1">
    <location>
        <begin position="40"/>
        <end position="59"/>
    </location>
</feature>
<keyword evidence="1" id="KW-0812">Transmembrane</keyword>
<proteinExistence type="predicted"/>
<evidence type="ECO:0000313" key="3">
    <source>
        <dbReference type="Proteomes" id="UP000574390"/>
    </source>
</evidence>
<accession>A0A7J6TUG5</accession>
<dbReference type="AlphaFoldDB" id="A0A7J6TUG5"/>
<gene>
    <name evidence="2" type="ORF">FOZ62_031736</name>
</gene>
<name>A0A7J6TUG5_PEROL</name>
<reference evidence="2 3" key="1">
    <citation type="submission" date="2020-04" db="EMBL/GenBank/DDBJ databases">
        <title>Perkinsus olseni comparative genomics.</title>
        <authorList>
            <person name="Bogema D.R."/>
        </authorList>
    </citation>
    <scope>NUCLEOTIDE SEQUENCE [LARGE SCALE GENOMIC DNA]</scope>
    <source>
        <strain evidence="2">ATCC PRA-205</strain>
    </source>
</reference>
<sequence>LLFVVFLILDVIELLFVVFLILDVIKLVLVGFLILDVIKLFFVVFLILDVVKPVVFMLLSRGISRDRITQALVFGFVCISCPRYSSSGSPFNNLSGGRKNCTIWQLQERHQAHPSLFIQSTAAACPTHFGFPSGCPPGKLSCFQLYPFNLSSRTGQLALVLDFESSDDSFQLAGSPPAGFDELMRSFRPHPLSAFNDMLSLQFAVVCGGSKIGFSLAAIVRTDLHELAGKADQVRAALKSDMKSGLM</sequence>
<feature type="non-terminal residue" evidence="2">
    <location>
        <position position="1"/>
    </location>
</feature>
<keyword evidence="1" id="KW-1133">Transmembrane helix</keyword>